<comment type="caution">
    <text evidence="2">The sequence shown here is derived from an EMBL/GenBank/DDBJ whole genome shotgun (WGS) entry which is preliminary data.</text>
</comment>
<dbReference type="Proteomes" id="UP000229098">
    <property type="component" value="Unassembled WGS sequence"/>
</dbReference>
<protein>
    <recommendedName>
        <fullName evidence="4">Ribosome-binding factor A</fullName>
    </recommendedName>
</protein>
<evidence type="ECO:0008006" key="4">
    <source>
        <dbReference type="Google" id="ProtNLM"/>
    </source>
</evidence>
<dbReference type="Gene3D" id="3.30.300.20">
    <property type="match status" value="1"/>
</dbReference>
<dbReference type="AlphaFoldDB" id="A0A2M8KXP2"/>
<dbReference type="SUPFAM" id="SSF89919">
    <property type="entry name" value="Ribosome-binding factor A, RbfA"/>
    <property type="match status" value="1"/>
</dbReference>
<sequence>MDDIRNERTLSLLKEIAGRFIQEEVDVPPGMLLTVMRVEWGADKTHAIVYVSPFPTNRVGMVLEKLRRLQLPFNTYARKKLGMKHIPDIRFYLDDTEVKKDREEKMSEE</sequence>
<organism evidence="2 3">
    <name type="scientific">Candidatus Ryanbacteria bacterium CG10_big_fil_rev_8_21_14_0_10_43_42</name>
    <dbReference type="NCBI Taxonomy" id="1974864"/>
    <lineage>
        <taxon>Bacteria</taxon>
        <taxon>Candidatus Ryaniibacteriota</taxon>
    </lineage>
</organism>
<dbReference type="EMBL" id="PFEF01000004">
    <property type="protein sequence ID" value="PJE64699.1"/>
    <property type="molecule type" value="Genomic_DNA"/>
</dbReference>
<accession>A0A2M8KXP2</accession>
<proteinExistence type="predicted"/>
<name>A0A2M8KXP2_9BACT</name>
<keyword evidence="1" id="KW-0690">Ribosome biogenesis</keyword>
<evidence type="ECO:0000313" key="2">
    <source>
        <dbReference type="EMBL" id="PJE64699.1"/>
    </source>
</evidence>
<dbReference type="GO" id="GO:0006364">
    <property type="term" value="P:rRNA processing"/>
    <property type="evidence" value="ECO:0007669"/>
    <property type="project" value="InterPro"/>
</dbReference>
<dbReference type="Pfam" id="PF02033">
    <property type="entry name" value="RBFA"/>
    <property type="match status" value="1"/>
</dbReference>
<dbReference type="InterPro" id="IPR023799">
    <property type="entry name" value="RbfA_dom_sf"/>
</dbReference>
<evidence type="ECO:0000313" key="3">
    <source>
        <dbReference type="Proteomes" id="UP000229098"/>
    </source>
</evidence>
<dbReference type="InterPro" id="IPR000238">
    <property type="entry name" value="RbfA"/>
</dbReference>
<reference evidence="3" key="1">
    <citation type="submission" date="2017-09" db="EMBL/GenBank/DDBJ databases">
        <title>Depth-based differentiation of microbial function through sediment-hosted aquifers and enrichment of novel symbionts in the deep terrestrial subsurface.</title>
        <authorList>
            <person name="Probst A.J."/>
            <person name="Ladd B."/>
            <person name="Jarett J.K."/>
            <person name="Geller-Mcgrath D.E."/>
            <person name="Sieber C.M.K."/>
            <person name="Emerson J.B."/>
            <person name="Anantharaman K."/>
            <person name="Thomas B.C."/>
            <person name="Malmstrom R."/>
            <person name="Stieglmeier M."/>
            <person name="Klingl A."/>
            <person name="Woyke T."/>
            <person name="Ryan C.M."/>
            <person name="Banfield J.F."/>
        </authorList>
    </citation>
    <scope>NUCLEOTIDE SEQUENCE [LARGE SCALE GENOMIC DNA]</scope>
</reference>
<dbReference type="InterPro" id="IPR015946">
    <property type="entry name" value="KH_dom-like_a/b"/>
</dbReference>
<evidence type="ECO:0000256" key="1">
    <source>
        <dbReference type="ARBA" id="ARBA00022517"/>
    </source>
</evidence>
<gene>
    <name evidence="2" type="ORF">COU90_01435</name>
</gene>